<protein>
    <recommendedName>
        <fullName evidence="4">Type 4 fimbrial biogenesis protein PilX N-terminal domain-containing protein</fullName>
    </recommendedName>
</protein>
<dbReference type="Proteomes" id="UP000178264">
    <property type="component" value="Unassembled WGS sequence"/>
</dbReference>
<proteinExistence type="predicted"/>
<accession>A0A1F7VDI8</accession>
<evidence type="ECO:0000313" key="2">
    <source>
        <dbReference type="EMBL" id="OGL88579.1"/>
    </source>
</evidence>
<reference evidence="2 3" key="1">
    <citation type="journal article" date="2016" name="Nat. Commun.">
        <title>Thousands of microbial genomes shed light on interconnected biogeochemical processes in an aquifer system.</title>
        <authorList>
            <person name="Anantharaman K."/>
            <person name="Brown C.T."/>
            <person name="Hug L.A."/>
            <person name="Sharon I."/>
            <person name="Castelle C.J."/>
            <person name="Probst A.J."/>
            <person name="Thomas B.C."/>
            <person name="Singh A."/>
            <person name="Wilkins M.J."/>
            <person name="Karaoz U."/>
            <person name="Brodie E.L."/>
            <person name="Williams K.H."/>
            <person name="Hubbard S.S."/>
            <person name="Banfield J.F."/>
        </authorList>
    </citation>
    <scope>NUCLEOTIDE SEQUENCE [LARGE SCALE GENOMIC DNA]</scope>
</reference>
<feature type="compositionally biased region" description="Polar residues" evidence="1">
    <location>
        <begin position="116"/>
        <end position="132"/>
    </location>
</feature>
<sequence>MPLQKTRHFPSSRRLPSAHQGISLLLALSVLGGLIFVTSAATNMILTVSRSSRSIGDSEIAYFAAETAVERALWQYEENSASLGALTATATPLPGNATASYTASASTENHAPKGNANLSVSSTNDPITTSNPLQVTLPPGKVFYLNLATNGAAYPSNVQVTLPTGKPAEVIVTSSNVQTQTNYMGQEGHTVSVGAPSYSNNTKLKIENTDTTASTYTIMPTGGELPIGVLITGIGRYRGVERRIEVMKPNWVIY</sequence>
<organism evidence="2 3">
    <name type="scientific">Candidatus Uhrbacteria bacterium RIFCSPLOWO2_02_FULL_49_11</name>
    <dbReference type="NCBI Taxonomy" id="1802409"/>
    <lineage>
        <taxon>Bacteria</taxon>
        <taxon>Candidatus Uhriibacteriota</taxon>
    </lineage>
</organism>
<name>A0A1F7VDI8_9BACT</name>
<gene>
    <name evidence="2" type="ORF">A3I42_02435</name>
</gene>
<evidence type="ECO:0000313" key="3">
    <source>
        <dbReference type="Proteomes" id="UP000178264"/>
    </source>
</evidence>
<comment type="caution">
    <text evidence="2">The sequence shown here is derived from an EMBL/GenBank/DDBJ whole genome shotgun (WGS) entry which is preliminary data.</text>
</comment>
<feature type="region of interest" description="Disordered" evidence="1">
    <location>
        <begin position="99"/>
        <end position="132"/>
    </location>
</feature>
<dbReference type="AlphaFoldDB" id="A0A1F7VDI8"/>
<evidence type="ECO:0008006" key="4">
    <source>
        <dbReference type="Google" id="ProtNLM"/>
    </source>
</evidence>
<evidence type="ECO:0000256" key="1">
    <source>
        <dbReference type="SAM" id="MobiDB-lite"/>
    </source>
</evidence>
<dbReference type="EMBL" id="MGER01000024">
    <property type="protein sequence ID" value="OGL88579.1"/>
    <property type="molecule type" value="Genomic_DNA"/>
</dbReference>